<protein>
    <recommendedName>
        <fullName evidence="4">Nucleolar protein Dnt1-like N-terminal domain-containing protein</fullName>
    </recommendedName>
</protein>
<feature type="compositionally biased region" description="Polar residues" evidence="1">
    <location>
        <begin position="796"/>
        <end position="816"/>
    </location>
</feature>
<feature type="compositionally biased region" description="Polar residues" evidence="1">
    <location>
        <begin position="314"/>
        <end position="324"/>
    </location>
</feature>
<proteinExistence type="predicted"/>
<reference evidence="2" key="2">
    <citation type="journal article" date="2023" name="IMA Fungus">
        <title>Comparative genomic study of the Penicillium genus elucidates a diverse pangenome and 15 lateral gene transfer events.</title>
        <authorList>
            <person name="Petersen C."/>
            <person name="Sorensen T."/>
            <person name="Nielsen M.R."/>
            <person name="Sondergaard T.E."/>
            <person name="Sorensen J.L."/>
            <person name="Fitzpatrick D.A."/>
            <person name="Frisvad J.C."/>
            <person name="Nielsen K.L."/>
        </authorList>
    </citation>
    <scope>NUCLEOTIDE SEQUENCE</scope>
    <source>
        <strain evidence="2">IBT 20477</strain>
    </source>
</reference>
<evidence type="ECO:0000313" key="2">
    <source>
        <dbReference type="EMBL" id="KAJ5213957.1"/>
    </source>
</evidence>
<reference evidence="2" key="1">
    <citation type="submission" date="2022-11" db="EMBL/GenBank/DDBJ databases">
        <authorList>
            <person name="Petersen C."/>
        </authorList>
    </citation>
    <scope>NUCLEOTIDE SEQUENCE</scope>
    <source>
        <strain evidence="2">IBT 20477</strain>
    </source>
</reference>
<dbReference type="AlphaFoldDB" id="A0A9W9N646"/>
<gene>
    <name evidence="2" type="ORF">N7449_001126</name>
</gene>
<feature type="compositionally biased region" description="Basic and acidic residues" evidence="1">
    <location>
        <begin position="430"/>
        <end position="444"/>
    </location>
</feature>
<name>A0A9W9N646_9EURO</name>
<feature type="compositionally biased region" description="Polar residues" evidence="1">
    <location>
        <begin position="731"/>
        <end position="775"/>
    </location>
</feature>
<feature type="compositionally biased region" description="Polar residues" evidence="1">
    <location>
        <begin position="245"/>
        <end position="256"/>
    </location>
</feature>
<feature type="compositionally biased region" description="Basic and acidic residues" evidence="1">
    <location>
        <begin position="700"/>
        <end position="711"/>
    </location>
</feature>
<feature type="region of interest" description="Disordered" evidence="1">
    <location>
        <begin position="914"/>
        <end position="1007"/>
    </location>
</feature>
<evidence type="ECO:0008006" key="4">
    <source>
        <dbReference type="Google" id="ProtNLM"/>
    </source>
</evidence>
<feature type="compositionally biased region" description="Acidic residues" evidence="1">
    <location>
        <begin position="452"/>
        <end position="474"/>
    </location>
</feature>
<feature type="compositionally biased region" description="Low complexity" evidence="1">
    <location>
        <begin position="776"/>
        <end position="793"/>
    </location>
</feature>
<evidence type="ECO:0000313" key="3">
    <source>
        <dbReference type="Proteomes" id="UP001150942"/>
    </source>
</evidence>
<accession>A0A9W9N646</accession>
<keyword evidence="3" id="KW-1185">Reference proteome</keyword>
<comment type="caution">
    <text evidence="2">The sequence shown here is derived from an EMBL/GenBank/DDBJ whole genome shotgun (WGS) entry which is preliminary data.</text>
</comment>
<feature type="compositionally biased region" description="Basic and acidic residues" evidence="1">
    <location>
        <begin position="476"/>
        <end position="489"/>
    </location>
</feature>
<sequence>MVFLRLSIKVYPREQLSSNSSSSWGRTFLGARKTTNDDSSQGSAVSTTLKKPGVFLLVLEHPEEVSLGGLAGMIQEHWAKLHPELEPLAIKKILDDTKEDLDLYPDLTVADVWVDYGKARTDGLDQRGSVRVLQKPTEAAPERFPSVDQDWDAAIVAYERKRAMKDKKEAMETQFPAIQEEDEESSAQSARSHSRSISQSHIQWEHSPESPHHTNNDPHVSTRKSSVEHRHRDLPLSSVEIRDPVTTSPLVKSTGPTIAGTPPPRRESEELGDSPSPAERRASSARSQPTPASVAAESPEPQPEPHKLVKLPIASSTAKRTITQMPDDAESPPMSSAPKHIIPHQQTQSTEKATASSSDIEPKSAPQRIVKIPLKSDMTNGVNGQGHLAAVAANIASQPSQKKQAETIIAISSEESSEEETDSEDDEAEAEKKNAEQDQRKTEEQTGSDSSDGSDSESDSESESESESDSEASEENGPKDEPITPRIDHSISITGDVTDLEGDVQMEEPIVTRSSQSSDHSHLSMLKTNGITHETQSRKRKKASEEPTSVKKARQGQAHPSTRPPSTPPRSVPAVVMPSQQTRQCISKSPSAQTSPMRKRVRAPSFSSPARQASVREENEAPPKPPQFGIGLGITQSPPSKQPVRSDLSQESEVTSTQDSLGAPLFPSSNVNLADAPSVAYVNKQTPAIDRTKKLQSAIRAKDSPATERRSVSFAEGESLASSLDPAPRSTPRNTAISKSAPATNSIQGTPSSATPQKATSKARPSQQTPTSAVKSTLGTPSTSTSSKATPKAKVNKQTPKSTPENAQATPSSSQVVYPPGFDVELLIQQAETETKTRRLEEKAQMDKEAAERSEIEHKLRESYDPQLTTILTGMKTFLIRLTNTKLDYAKRKLIRIKLEALRNDLKVYEQRLEAQRSTPREPVTKATKPTLKDMLSSQKQELAAKLRPEPKSAPAPRTDVYEVPSSGESESESESDSDSDSSSDSGDIMPDGQSVKLRKPWGQRSK</sequence>
<dbReference type="Proteomes" id="UP001150942">
    <property type="component" value="Unassembled WGS sequence"/>
</dbReference>
<feature type="compositionally biased region" description="Basic and acidic residues" evidence="1">
    <location>
        <begin position="914"/>
        <end position="924"/>
    </location>
</feature>
<feature type="compositionally biased region" description="Basic residues" evidence="1">
    <location>
        <begin position="997"/>
        <end position="1007"/>
    </location>
</feature>
<feature type="compositionally biased region" description="Polar residues" evidence="1">
    <location>
        <begin position="647"/>
        <end position="660"/>
    </location>
</feature>
<feature type="region of interest" description="Disordered" evidence="1">
    <location>
        <begin position="176"/>
        <end position="369"/>
    </location>
</feature>
<feature type="compositionally biased region" description="Polar residues" evidence="1">
    <location>
        <begin position="344"/>
        <end position="359"/>
    </location>
</feature>
<feature type="compositionally biased region" description="Polar residues" evidence="1">
    <location>
        <begin position="578"/>
        <end position="596"/>
    </location>
</feature>
<feature type="compositionally biased region" description="Acidic residues" evidence="1">
    <location>
        <begin position="415"/>
        <end position="429"/>
    </location>
</feature>
<evidence type="ECO:0000256" key="1">
    <source>
        <dbReference type="SAM" id="MobiDB-lite"/>
    </source>
</evidence>
<feature type="compositionally biased region" description="Low complexity" evidence="1">
    <location>
        <begin position="186"/>
        <end position="202"/>
    </location>
</feature>
<feature type="region of interest" description="Disordered" evidence="1">
    <location>
        <begin position="395"/>
        <end position="818"/>
    </location>
</feature>
<feature type="region of interest" description="Disordered" evidence="1">
    <location>
        <begin position="835"/>
        <end position="858"/>
    </location>
</feature>
<feature type="compositionally biased region" description="Basic and acidic residues" evidence="1">
    <location>
        <begin position="225"/>
        <end position="234"/>
    </location>
</feature>
<feature type="compositionally biased region" description="Acidic residues" evidence="1">
    <location>
        <begin position="970"/>
        <end position="982"/>
    </location>
</feature>
<dbReference type="EMBL" id="JAPQKQ010000001">
    <property type="protein sequence ID" value="KAJ5213957.1"/>
    <property type="molecule type" value="Genomic_DNA"/>
</dbReference>
<dbReference type="OrthoDB" id="4227586at2759"/>
<feature type="compositionally biased region" description="Basic and acidic residues" evidence="1">
    <location>
        <begin position="203"/>
        <end position="216"/>
    </location>
</feature>
<organism evidence="2 3">
    <name type="scientific">Penicillium cf. viridicatum</name>
    <dbReference type="NCBI Taxonomy" id="2972119"/>
    <lineage>
        <taxon>Eukaryota</taxon>
        <taxon>Fungi</taxon>
        <taxon>Dikarya</taxon>
        <taxon>Ascomycota</taxon>
        <taxon>Pezizomycotina</taxon>
        <taxon>Eurotiomycetes</taxon>
        <taxon>Eurotiomycetidae</taxon>
        <taxon>Eurotiales</taxon>
        <taxon>Aspergillaceae</taxon>
        <taxon>Penicillium</taxon>
    </lineage>
</organism>
<feature type="compositionally biased region" description="Pro residues" evidence="1">
    <location>
        <begin position="562"/>
        <end position="571"/>
    </location>
</feature>